<dbReference type="CDD" id="cd07823">
    <property type="entry name" value="SRPBCC_5"/>
    <property type="match status" value="1"/>
</dbReference>
<dbReference type="AlphaFoldDB" id="A0A558A644"/>
<organism evidence="1 2">
    <name type="scientific">Amycolatopsis acidiphila</name>
    <dbReference type="NCBI Taxonomy" id="715473"/>
    <lineage>
        <taxon>Bacteria</taxon>
        <taxon>Bacillati</taxon>
        <taxon>Actinomycetota</taxon>
        <taxon>Actinomycetes</taxon>
        <taxon>Pseudonocardiales</taxon>
        <taxon>Pseudonocardiaceae</taxon>
        <taxon>Amycolatopsis</taxon>
    </lineage>
</organism>
<dbReference type="PANTHER" id="PTHR38588">
    <property type="entry name" value="BLL0334 PROTEIN"/>
    <property type="match status" value="1"/>
</dbReference>
<dbReference type="RefSeq" id="WP_144641950.1">
    <property type="nucleotide sequence ID" value="NZ_BNAX01000002.1"/>
</dbReference>
<evidence type="ECO:0000313" key="1">
    <source>
        <dbReference type="EMBL" id="TVT19743.1"/>
    </source>
</evidence>
<protein>
    <submittedName>
        <fullName evidence="1">Carbon monoxide dehydrogenase</fullName>
    </submittedName>
</protein>
<gene>
    <name evidence="1" type="ORF">FNH06_22985</name>
</gene>
<name>A0A558A644_9PSEU</name>
<evidence type="ECO:0000313" key="2">
    <source>
        <dbReference type="Proteomes" id="UP000318578"/>
    </source>
</evidence>
<dbReference type="Pfam" id="PF06240">
    <property type="entry name" value="COXG"/>
    <property type="match status" value="1"/>
</dbReference>
<proteinExistence type="predicted"/>
<dbReference type="EMBL" id="VJZA01000043">
    <property type="protein sequence ID" value="TVT19743.1"/>
    <property type="molecule type" value="Genomic_DNA"/>
</dbReference>
<dbReference type="InterPro" id="IPR023393">
    <property type="entry name" value="START-like_dom_sf"/>
</dbReference>
<keyword evidence="2" id="KW-1185">Reference proteome</keyword>
<dbReference type="InterPro" id="IPR010419">
    <property type="entry name" value="CO_DH_gsu"/>
</dbReference>
<dbReference type="OrthoDB" id="9808623at2"/>
<comment type="caution">
    <text evidence="1">The sequence shown here is derived from an EMBL/GenBank/DDBJ whole genome shotgun (WGS) entry which is preliminary data.</text>
</comment>
<accession>A0A558A644</accession>
<dbReference type="PANTHER" id="PTHR38588:SF1">
    <property type="entry name" value="BLL0334 PROTEIN"/>
    <property type="match status" value="1"/>
</dbReference>
<dbReference type="Proteomes" id="UP000318578">
    <property type="component" value="Unassembled WGS sequence"/>
</dbReference>
<dbReference type="SUPFAM" id="SSF55961">
    <property type="entry name" value="Bet v1-like"/>
    <property type="match status" value="1"/>
</dbReference>
<dbReference type="Gene3D" id="3.30.530.20">
    <property type="match status" value="1"/>
</dbReference>
<reference evidence="1 2" key="1">
    <citation type="submission" date="2019-07" db="EMBL/GenBank/DDBJ databases">
        <title>New species of Amycolatopsis and Streptomyces.</title>
        <authorList>
            <person name="Duangmal K."/>
            <person name="Teo W.F.A."/>
            <person name="Lipun K."/>
        </authorList>
    </citation>
    <scope>NUCLEOTIDE SEQUENCE [LARGE SCALE GENOMIC DNA]</scope>
    <source>
        <strain evidence="1 2">JCM 30562</strain>
    </source>
</reference>
<sequence>MMLIENAFELDAGPDRVFAFLSDAHNVVTCFPGAELVEDLGDDSYRGKVKIKVGPVTAAFTGTATIVERDEAGRVAVLRAEGKDTKGTGTAKATAEMRVTPVAGGSAVSLATELIISGKLAQFGRGIMSDVATRMVGELASRVRAQLSQPAATGVATVTAPTAVAVDTAPAAVEAAPISAGSILRTVVAGWLRRLAARFRRH</sequence>